<dbReference type="InterPro" id="IPR014001">
    <property type="entry name" value="Helicase_ATP-bd"/>
</dbReference>
<dbReference type="Pfam" id="PF00270">
    <property type="entry name" value="DEAD"/>
    <property type="match status" value="1"/>
</dbReference>
<evidence type="ECO:0000256" key="1">
    <source>
        <dbReference type="ARBA" id="ARBA00001966"/>
    </source>
</evidence>
<evidence type="ECO:0000313" key="10">
    <source>
        <dbReference type="Proteomes" id="UP000287865"/>
    </source>
</evidence>
<dbReference type="SMART" id="SM00487">
    <property type="entry name" value="DEXDc"/>
    <property type="match status" value="1"/>
</dbReference>
<evidence type="ECO:0000256" key="6">
    <source>
        <dbReference type="ARBA" id="ARBA00044969"/>
    </source>
</evidence>
<dbReference type="GO" id="GO:0004386">
    <property type="term" value="F:helicase activity"/>
    <property type="evidence" value="ECO:0007669"/>
    <property type="project" value="UniProtKB-KW"/>
</dbReference>
<dbReference type="EC" id="5.6.2.3" evidence="6"/>
<evidence type="ECO:0000256" key="7">
    <source>
        <dbReference type="ARBA" id="ARBA00048954"/>
    </source>
</evidence>
<dbReference type="Proteomes" id="UP000287865">
    <property type="component" value="Unassembled WGS sequence"/>
</dbReference>
<dbReference type="InterPro" id="IPR011545">
    <property type="entry name" value="DEAD/DEAH_box_helicase_dom"/>
</dbReference>
<sequence>MTRGVSSAVPQQTSEIRSAATVAVTQVFAEQGRLSQAIEGFQPRAAQVQMAQAIAQMSSDSAVLVVEAETGTGKTFAYLAPALMAHNEHGERKKVIVSTGTKNLQEQLFHRDLPRVREALAPDAIVALLKGRSNYLCLHRMQQFVAQSGRPDPSVAIQLQYEARVVRHWANQTRSGDLGELTELPEDAMILPQITSTADNCLGRDCPDYQDCYLVKARQEALEADVVVVNHHLFFADAVLKDTGFGELIPHADLVVFDEAHQVPDIASQYFSESLNTRQLADLAQDLRLLYSTELKDLRQLGQLGDQLDKSAKDLRLQFGRDPERGNWREQKQRSALQQDCVRLADILDTAQAVTKAALGRNKTLDQCYERIVLLKARWQQLNHTERTGYSFWYETSPRQLNVHQTPLSVADKFSSYMQSQSMQWVFTSATLAVHGRFDHFTQRLGLASAQTLVLASPFDYASQALLYLPRYLPAPNDPKMAQAFATEALALIEHNRGGTFLLFTSYRMLNQVAQLLEGQCDRLLLTQGSTSKRELLEQFVDAGDAVLLGTSSFWEGVDVRGEALSLVMIDKLPFAAPDDPLLQARIEDCKLRGQNPFQQVQIPQAVISLKQGAGRLIRDAFDRGVLVVCDNRLVQKDYAQTFVASLPAMQRTRNRQRVCEFLAQPTDSDIDN</sequence>
<dbReference type="InterPro" id="IPR045028">
    <property type="entry name" value="DinG/Rad3-like"/>
</dbReference>
<dbReference type="SUPFAM" id="SSF52540">
    <property type="entry name" value="P-loop containing nucleoside triphosphate hydrolases"/>
    <property type="match status" value="2"/>
</dbReference>
<evidence type="ECO:0000256" key="5">
    <source>
        <dbReference type="ARBA" id="ARBA00038058"/>
    </source>
</evidence>
<dbReference type="InterPro" id="IPR006555">
    <property type="entry name" value="ATP-dep_Helicase_C"/>
</dbReference>
<evidence type="ECO:0000256" key="3">
    <source>
        <dbReference type="ARBA" id="ARBA00022801"/>
    </source>
</evidence>
<gene>
    <name evidence="9" type="ORF">CWE07_02230</name>
</gene>
<evidence type="ECO:0000256" key="2">
    <source>
        <dbReference type="ARBA" id="ARBA00022741"/>
    </source>
</evidence>
<protein>
    <recommendedName>
        <fullName evidence="6">DNA 5'-3' helicase</fullName>
        <ecNumber evidence="6">5.6.2.3</ecNumber>
    </recommendedName>
</protein>
<dbReference type="InterPro" id="IPR014013">
    <property type="entry name" value="Helic_SF1/SF2_ATP-bd_DinG/Rad3"/>
</dbReference>
<accession>A0ABY0BWE3</accession>
<dbReference type="PANTHER" id="PTHR11472:SF34">
    <property type="entry name" value="REGULATOR OF TELOMERE ELONGATION HELICASE 1"/>
    <property type="match status" value="1"/>
</dbReference>
<keyword evidence="10" id="KW-1185">Reference proteome</keyword>
<evidence type="ECO:0000313" key="9">
    <source>
        <dbReference type="EMBL" id="RUO28631.1"/>
    </source>
</evidence>
<dbReference type="Gene3D" id="3.40.50.300">
    <property type="entry name" value="P-loop containing nucleotide triphosphate hydrolases"/>
    <property type="match status" value="2"/>
</dbReference>
<proteinExistence type="inferred from homology"/>
<dbReference type="PANTHER" id="PTHR11472">
    <property type="entry name" value="DNA REPAIR DEAD HELICASE RAD3/XP-D SUBFAMILY MEMBER"/>
    <property type="match status" value="1"/>
</dbReference>
<comment type="catalytic activity">
    <reaction evidence="7">
        <text>ATP + H2O = ADP + phosphate + H(+)</text>
        <dbReference type="Rhea" id="RHEA:13065"/>
        <dbReference type="ChEBI" id="CHEBI:15377"/>
        <dbReference type="ChEBI" id="CHEBI:15378"/>
        <dbReference type="ChEBI" id="CHEBI:30616"/>
        <dbReference type="ChEBI" id="CHEBI:43474"/>
        <dbReference type="ChEBI" id="CHEBI:456216"/>
        <dbReference type="EC" id="5.6.2.3"/>
    </reaction>
</comment>
<evidence type="ECO:0000259" key="8">
    <source>
        <dbReference type="PROSITE" id="PS51193"/>
    </source>
</evidence>
<comment type="caution">
    <text evidence="9">The sequence shown here is derived from an EMBL/GenBank/DDBJ whole genome shotgun (WGS) entry which is preliminary data.</text>
</comment>
<dbReference type="SMART" id="SM00491">
    <property type="entry name" value="HELICc2"/>
    <property type="match status" value="1"/>
</dbReference>
<keyword evidence="4" id="KW-0067">ATP-binding</keyword>
<feature type="domain" description="Helicase ATP-binding" evidence="8">
    <location>
        <begin position="33"/>
        <end position="305"/>
    </location>
</feature>
<keyword evidence="3" id="KW-0378">Hydrolase</keyword>
<keyword evidence="9" id="KW-0347">Helicase</keyword>
<keyword evidence="2" id="KW-0547">Nucleotide-binding</keyword>
<reference evidence="9 10" key="1">
    <citation type="journal article" date="2018" name="Front. Microbiol.">
        <title>Genome-Based Analysis Reveals the Taxonomy and Diversity of the Family Idiomarinaceae.</title>
        <authorList>
            <person name="Liu Y."/>
            <person name="Lai Q."/>
            <person name="Shao Z."/>
        </authorList>
    </citation>
    <scope>NUCLEOTIDE SEQUENCE [LARGE SCALE GENOMIC DNA]</scope>
    <source>
        <strain evidence="9 10">CF12-14</strain>
    </source>
</reference>
<comment type="cofactor">
    <cofactor evidence="1">
        <name>[4Fe-4S] cluster</name>
        <dbReference type="ChEBI" id="CHEBI:49883"/>
    </cofactor>
</comment>
<organism evidence="9 10">
    <name type="scientific">Aliidiomarina maris</name>
    <dbReference type="NCBI Taxonomy" id="531312"/>
    <lineage>
        <taxon>Bacteria</taxon>
        <taxon>Pseudomonadati</taxon>
        <taxon>Pseudomonadota</taxon>
        <taxon>Gammaproteobacteria</taxon>
        <taxon>Alteromonadales</taxon>
        <taxon>Idiomarinaceae</taxon>
        <taxon>Aliidiomarina</taxon>
    </lineage>
</organism>
<evidence type="ECO:0000256" key="4">
    <source>
        <dbReference type="ARBA" id="ARBA00022840"/>
    </source>
</evidence>
<dbReference type="PROSITE" id="PS51193">
    <property type="entry name" value="HELICASE_ATP_BIND_2"/>
    <property type="match status" value="1"/>
</dbReference>
<dbReference type="Pfam" id="PF13307">
    <property type="entry name" value="Helicase_C_2"/>
    <property type="match status" value="1"/>
</dbReference>
<dbReference type="RefSeq" id="WP_111568286.1">
    <property type="nucleotide sequence ID" value="NZ_PIPK01000001.1"/>
</dbReference>
<comment type="similarity">
    <text evidence="5">Belongs to the helicase family. DinG subfamily.</text>
</comment>
<name>A0ABY0BWE3_9GAMM</name>
<dbReference type="EMBL" id="PIPK01000001">
    <property type="protein sequence ID" value="RUO28631.1"/>
    <property type="molecule type" value="Genomic_DNA"/>
</dbReference>
<dbReference type="InterPro" id="IPR027417">
    <property type="entry name" value="P-loop_NTPase"/>
</dbReference>